<organism evidence="2 3">
    <name type="scientific">Thalictrum thalictroides</name>
    <name type="common">Rue-anemone</name>
    <name type="synonym">Anemone thalictroides</name>
    <dbReference type="NCBI Taxonomy" id="46969"/>
    <lineage>
        <taxon>Eukaryota</taxon>
        <taxon>Viridiplantae</taxon>
        <taxon>Streptophyta</taxon>
        <taxon>Embryophyta</taxon>
        <taxon>Tracheophyta</taxon>
        <taxon>Spermatophyta</taxon>
        <taxon>Magnoliopsida</taxon>
        <taxon>Ranunculales</taxon>
        <taxon>Ranunculaceae</taxon>
        <taxon>Thalictroideae</taxon>
        <taxon>Thalictrum</taxon>
    </lineage>
</organism>
<protein>
    <submittedName>
        <fullName evidence="2">Uncharacterized protein</fullName>
    </submittedName>
</protein>
<evidence type="ECO:0000256" key="1">
    <source>
        <dbReference type="SAM" id="Phobius"/>
    </source>
</evidence>
<dbReference type="EMBL" id="JABWDY010012927">
    <property type="protein sequence ID" value="KAF5198724.1"/>
    <property type="molecule type" value="Genomic_DNA"/>
</dbReference>
<feature type="transmembrane region" description="Helical" evidence="1">
    <location>
        <begin position="57"/>
        <end position="78"/>
    </location>
</feature>
<dbReference type="AlphaFoldDB" id="A0A7J6WMW7"/>
<sequence length="242" mass="27564">MAEQPQDNDATTDNLILRCWNDLKRWLLKELLEFLPTIFAALKPGISKIVASFPLRLYGVNVVVIVIAIHSLLVSVLWELLRMWRGLQETVVVSMTTMELHERLRPALVLYRFSTPSRSFGTGLVLHHSSFMGFALIDKCKVIPNAELKLSFPTSRRTIDGEEKCFAFMNGNHCHADGRRCSQRLSLHYLKNNENVLDLIDVYESGHEKINDNEEVEVIGERDGHLGIIEVIEIDDEAKPLV</sequence>
<keyword evidence="3" id="KW-1185">Reference proteome</keyword>
<gene>
    <name evidence="2" type="ORF">FRX31_011693</name>
</gene>
<comment type="caution">
    <text evidence="2">The sequence shown here is derived from an EMBL/GenBank/DDBJ whole genome shotgun (WGS) entry which is preliminary data.</text>
</comment>
<evidence type="ECO:0000313" key="2">
    <source>
        <dbReference type="EMBL" id="KAF5198724.1"/>
    </source>
</evidence>
<keyword evidence="1" id="KW-1133">Transmembrane helix</keyword>
<keyword evidence="1" id="KW-0472">Membrane</keyword>
<evidence type="ECO:0000313" key="3">
    <source>
        <dbReference type="Proteomes" id="UP000554482"/>
    </source>
</evidence>
<keyword evidence="1" id="KW-0812">Transmembrane</keyword>
<name>A0A7J6WMW7_THATH</name>
<proteinExistence type="predicted"/>
<reference evidence="2 3" key="1">
    <citation type="submission" date="2020-06" db="EMBL/GenBank/DDBJ databases">
        <title>Transcriptomic and genomic resources for Thalictrum thalictroides and T. hernandezii: Facilitating candidate gene discovery in an emerging model plant lineage.</title>
        <authorList>
            <person name="Arias T."/>
            <person name="Riano-Pachon D.M."/>
            <person name="Di Stilio V.S."/>
        </authorList>
    </citation>
    <scope>NUCLEOTIDE SEQUENCE [LARGE SCALE GENOMIC DNA]</scope>
    <source>
        <strain evidence="3">cv. WT478/WT964</strain>
        <tissue evidence="2">Leaves</tissue>
    </source>
</reference>
<dbReference type="Proteomes" id="UP000554482">
    <property type="component" value="Unassembled WGS sequence"/>
</dbReference>
<accession>A0A7J6WMW7</accession>